<keyword evidence="1" id="KW-1003">Cell membrane</keyword>
<dbReference type="Pfam" id="PF06305">
    <property type="entry name" value="LapA_dom"/>
    <property type="match status" value="1"/>
</dbReference>
<evidence type="ECO:0000313" key="7">
    <source>
        <dbReference type="EMBL" id="AFZ19747.1"/>
    </source>
</evidence>
<dbReference type="InterPro" id="IPR010445">
    <property type="entry name" value="LapA_dom"/>
</dbReference>
<dbReference type="RefSeq" id="WP_015183883.1">
    <property type="nucleotide sequence ID" value="NC_019738.1"/>
</dbReference>
<keyword evidence="4 5" id="KW-0472">Membrane</keyword>
<dbReference type="STRING" id="1173027.Mic7113_4042"/>
<dbReference type="AlphaFoldDB" id="K9WJP4"/>
<evidence type="ECO:0000313" key="8">
    <source>
        <dbReference type="Proteomes" id="UP000010471"/>
    </source>
</evidence>
<dbReference type="EMBL" id="CP003630">
    <property type="protein sequence ID" value="AFZ19747.1"/>
    <property type="molecule type" value="Genomic_DNA"/>
</dbReference>
<organism evidence="7 8">
    <name type="scientific">Allocoleopsis franciscana PCC 7113</name>
    <dbReference type="NCBI Taxonomy" id="1173027"/>
    <lineage>
        <taxon>Bacteria</taxon>
        <taxon>Bacillati</taxon>
        <taxon>Cyanobacteriota</taxon>
        <taxon>Cyanophyceae</taxon>
        <taxon>Coleofasciculales</taxon>
        <taxon>Coleofasciculaceae</taxon>
        <taxon>Allocoleopsis</taxon>
        <taxon>Allocoleopsis franciscana</taxon>
    </lineage>
</organism>
<name>K9WJP4_9CYAN</name>
<sequence length="84" mass="9247">MKTIANLLTSIILAAWIAAIAILSIQNIRLISLKFLVFQTIEMPLGIILAFSVGIGAIAGAIAPVLWQLANGQRERYYEEDEDF</sequence>
<proteinExistence type="predicted"/>
<dbReference type="HOGENOM" id="CLU_161803_1_0_3"/>
<evidence type="ECO:0000256" key="2">
    <source>
        <dbReference type="ARBA" id="ARBA00022692"/>
    </source>
</evidence>
<dbReference type="KEGG" id="mic:Mic7113_4042"/>
<evidence type="ECO:0000256" key="1">
    <source>
        <dbReference type="ARBA" id="ARBA00022475"/>
    </source>
</evidence>
<protein>
    <recommendedName>
        <fullName evidence="6">Lipopolysaccharide assembly protein A domain-containing protein</fullName>
    </recommendedName>
</protein>
<reference evidence="7 8" key="1">
    <citation type="submission" date="2012-06" db="EMBL/GenBank/DDBJ databases">
        <title>Finished chromosome of genome of Microcoleus sp. PCC 7113.</title>
        <authorList>
            <consortium name="US DOE Joint Genome Institute"/>
            <person name="Gugger M."/>
            <person name="Coursin T."/>
            <person name="Rippka R."/>
            <person name="Tandeau De Marsac N."/>
            <person name="Huntemann M."/>
            <person name="Wei C.-L."/>
            <person name="Han J."/>
            <person name="Detter J.C."/>
            <person name="Han C."/>
            <person name="Tapia R."/>
            <person name="Chen A."/>
            <person name="Kyrpides N."/>
            <person name="Mavromatis K."/>
            <person name="Markowitz V."/>
            <person name="Szeto E."/>
            <person name="Ivanova N."/>
            <person name="Pagani I."/>
            <person name="Pati A."/>
            <person name="Goodwin L."/>
            <person name="Nordberg H.P."/>
            <person name="Cantor M.N."/>
            <person name="Hua S.X."/>
            <person name="Woyke T."/>
            <person name="Kerfeld C.A."/>
        </authorList>
    </citation>
    <scope>NUCLEOTIDE SEQUENCE [LARGE SCALE GENOMIC DNA]</scope>
    <source>
        <strain evidence="7 8">PCC 7113</strain>
    </source>
</reference>
<evidence type="ECO:0000256" key="5">
    <source>
        <dbReference type="SAM" id="Phobius"/>
    </source>
</evidence>
<keyword evidence="2 5" id="KW-0812">Transmembrane</keyword>
<evidence type="ECO:0000259" key="6">
    <source>
        <dbReference type="Pfam" id="PF06305"/>
    </source>
</evidence>
<gene>
    <name evidence="7" type="ORF">Mic7113_4042</name>
</gene>
<keyword evidence="8" id="KW-1185">Reference proteome</keyword>
<evidence type="ECO:0000256" key="3">
    <source>
        <dbReference type="ARBA" id="ARBA00022989"/>
    </source>
</evidence>
<feature type="domain" description="Lipopolysaccharide assembly protein A" evidence="6">
    <location>
        <begin position="26"/>
        <end position="66"/>
    </location>
</feature>
<evidence type="ECO:0000256" key="4">
    <source>
        <dbReference type="ARBA" id="ARBA00023136"/>
    </source>
</evidence>
<dbReference type="GO" id="GO:0005886">
    <property type="term" value="C:plasma membrane"/>
    <property type="evidence" value="ECO:0007669"/>
    <property type="project" value="InterPro"/>
</dbReference>
<dbReference type="Proteomes" id="UP000010471">
    <property type="component" value="Chromosome"/>
</dbReference>
<feature type="transmembrane region" description="Helical" evidence="5">
    <location>
        <begin position="7"/>
        <end position="25"/>
    </location>
</feature>
<dbReference type="eggNOG" id="COG5416">
    <property type="taxonomic scope" value="Bacteria"/>
</dbReference>
<keyword evidence="3 5" id="KW-1133">Transmembrane helix</keyword>
<accession>K9WJP4</accession>
<feature type="transmembrane region" description="Helical" evidence="5">
    <location>
        <begin position="45"/>
        <end position="67"/>
    </location>
</feature>